<comment type="caution">
    <text evidence="1">The sequence shown here is derived from an EMBL/GenBank/DDBJ whole genome shotgun (WGS) entry which is preliminary data.</text>
</comment>
<gene>
    <name evidence="1" type="ORF">Ciccas_001218</name>
</gene>
<keyword evidence="2" id="KW-1185">Reference proteome</keyword>
<proteinExistence type="predicted"/>
<accession>A0ABD2QKY4</accession>
<sequence length="131" mass="14986">MYRNRRHLKDSRGCAWKDACLGKELIRYGQMEALNTDNTLHYILAPEGNKVSAAEMHAFVRANGLWLTTDPQVIQAACAEMIKAQPKLLEKYRKKPSKYNLKAAVSSILKKYTNLNPYLVETHISDKFSRS</sequence>
<evidence type="ECO:0000313" key="2">
    <source>
        <dbReference type="Proteomes" id="UP001626550"/>
    </source>
</evidence>
<reference evidence="1 2" key="1">
    <citation type="submission" date="2024-11" db="EMBL/GenBank/DDBJ databases">
        <title>Adaptive evolution of stress response genes in parasites aligns with host niche diversity.</title>
        <authorList>
            <person name="Hahn C."/>
            <person name="Resl P."/>
        </authorList>
    </citation>
    <scope>NUCLEOTIDE SEQUENCE [LARGE SCALE GENOMIC DNA]</scope>
    <source>
        <strain evidence="1">EGGRZ-B1_66</strain>
        <tissue evidence="1">Body</tissue>
    </source>
</reference>
<name>A0ABD2QKY4_9PLAT</name>
<organism evidence="1 2">
    <name type="scientific">Cichlidogyrus casuarinus</name>
    <dbReference type="NCBI Taxonomy" id="1844966"/>
    <lineage>
        <taxon>Eukaryota</taxon>
        <taxon>Metazoa</taxon>
        <taxon>Spiralia</taxon>
        <taxon>Lophotrochozoa</taxon>
        <taxon>Platyhelminthes</taxon>
        <taxon>Monogenea</taxon>
        <taxon>Monopisthocotylea</taxon>
        <taxon>Dactylogyridea</taxon>
        <taxon>Ancyrocephalidae</taxon>
        <taxon>Cichlidogyrus</taxon>
    </lineage>
</organism>
<protein>
    <submittedName>
        <fullName evidence="1">Uncharacterized protein</fullName>
    </submittedName>
</protein>
<evidence type="ECO:0000313" key="1">
    <source>
        <dbReference type="EMBL" id="KAL3320105.1"/>
    </source>
</evidence>
<dbReference type="Proteomes" id="UP001626550">
    <property type="component" value="Unassembled WGS sequence"/>
</dbReference>
<dbReference type="AlphaFoldDB" id="A0ABD2QKY4"/>
<dbReference type="EMBL" id="JBJKFK010000076">
    <property type="protein sequence ID" value="KAL3320105.1"/>
    <property type="molecule type" value="Genomic_DNA"/>
</dbReference>